<reference evidence="2 3" key="1">
    <citation type="submission" date="2023-07" db="EMBL/GenBank/DDBJ databases">
        <title>Sequencing the genomes of 1000 actinobacteria strains.</title>
        <authorList>
            <person name="Klenk H.-P."/>
        </authorList>
    </citation>
    <scope>NUCLEOTIDE SEQUENCE [LARGE SCALE GENOMIC DNA]</scope>
    <source>
        <strain evidence="2 3">GD13</strain>
    </source>
</reference>
<keyword evidence="1" id="KW-0812">Transmembrane</keyword>
<sequence>MLGPLPLVHQVAVGMAAVLTCAALGLWLGWLVPLAIVPTTLALLGATVGAVAAYVLLHDSTRRPASRP</sequence>
<feature type="transmembrane region" description="Helical" evidence="1">
    <location>
        <begin position="36"/>
        <end position="57"/>
    </location>
</feature>
<comment type="caution">
    <text evidence="2">The sequence shown here is derived from an EMBL/GenBank/DDBJ whole genome shotgun (WGS) entry which is preliminary data.</text>
</comment>
<keyword evidence="3" id="KW-1185">Reference proteome</keyword>
<organism evidence="2 3">
    <name type="scientific">Nocardioides massiliensis</name>
    <dbReference type="NCBI Taxonomy" id="1325935"/>
    <lineage>
        <taxon>Bacteria</taxon>
        <taxon>Bacillati</taxon>
        <taxon>Actinomycetota</taxon>
        <taxon>Actinomycetes</taxon>
        <taxon>Propionibacteriales</taxon>
        <taxon>Nocardioidaceae</taxon>
        <taxon>Nocardioides</taxon>
    </lineage>
</organism>
<evidence type="ECO:0000256" key="1">
    <source>
        <dbReference type="SAM" id="Phobius"/>
    </source>
</evidence>
<keyword evidence="1" id="KW-1133">Transmembrane helix</keyword>
<feature type="transmembrane region" description="Helical" evidence="1">
    <location>
        <begin position="7"/>
        <end position="30"/>
    </location>
</feature>
<dbReference type="EMBL" id="JAUSQM010000001">
    <property type="protein sequence ID" value="MDP9822634.1"/>
    <property type="molecule type" value="Genomic_DNA"/>
</dbReference>
<gene>
    <name evidence="2" type="ORF">J2S59_002443</name>
</gene>
<accession>A0ABT9NQC6</accession>
<keyword evidence="1" id="KW-0472">Membrane</keyword>
<protein>
    <submittedName>
        <fullName evidence="2">Uncharacterized protein</fullName>
    </submittedName>
</protein>
<name>A0ABT9NQC6_9ACTN</name>
<evidence type="ECO:0000313" key="2">
    <source>
        <dbReference type="EMBL" id="MDP9822634.1"/>
    </source>
</evidence>
<evidence type="ECO:0000313" key="3">
    <source>
        <dbReference type="Proteomes" id="UP001240447"/>
    </source>
</evidence>
<dbReference type="RefSeq" id="WP_068118133.1">
    <property type="nucleotide sequence ID" value="NZ_CCXJ01000121.1"/>
</dbReference>
<proteinExistence type="predicted"/>
<dbReference type="Proteomes" id="UP001240447">
    <property type="component" value="Unassembled WGS sequence"/>
</dbReference>